<keyword evidence="4" id="KW-1185">Reference proteome</keyword>
<name>A0A371JXS9_9GAMM</name>
<dbReference type="SUPFAM" id="SSF81901">
    <property type="entry name" value="HCP-like"/>
    <property type="match status" value="1"/>
</dbReference>
<dbReference type="Proteomes" id="UP000264492">
    <property type="component" value="Unassembled WGS sequence"/>
</dbReference>
<protein>
    <submittedName>
        <fullName evidence="3">Sel1 repeat family protein</fullName>
    </submittedName>
</protein>
<dbReference type="RefSeq" id="WP_115860477.1">
    <property type="nucleotide sequence ID" value="NZ_QTSU01000003.1"/>
</dbReference>
<dbReference type="InterPro" id="IPR006597">
    <property type="entry name" value="Sel1-like"/>
</dbReference>
<organism evidence="3 4">
    <name type="scientific">Lysobacter silvisoli</name>
    <dbReference type="NCBI Taxonomy" id="2293254"/>
    <lineage>
        <taxon>Bacteria</taxon>
        <taxon>Pseudomonadati</taxon>
        <taxon>Pseudomonadota</taxon>
        <taxon>Gammaproteobacteria</taxon>
        <taxon>Lysobacterales</taxon>
        <taxon>Lysobacteraceae</taxon>
        <taxon>Lysobacter</taxon>
    </lineage>
</organism>
<feature type="signal peptide" evidence="2">
    <location>
        <begin position="1"/>
        <end position="17"/>
    </location>
</feature>
<feature type="chain" id="PRO_5016761757" evidence="2">
    <location>
        <begin position="18"/>
        <end position="261"/>
    </location>
</feature>
<dbReference type="SMART" id="SM00671">
    <property type="entry name" value="SEL1"/>
    <property type="match status" value="1"/>
</dbReference>
<evidence type="ECO:0000256" key="2">
    <source>
        <dbReference type="SAM" id="SignalP"/>
    </source>
</evidence>
<dbReference type="InterPro" id="IPR011990">
    <property type="entry name" value="TPR-like_helical_dom_sf"/>
</dbReference>
<evidence type="ECO:0000313" key="4">
    <source>
        <dbReference type="Proteomes" id="UP000264492"/>
    </source>
</evidence>
<evidence type="ECO:0000256" key="1">
    <source>
        <dbReference type="SAM" id="MobiDB-lite"/>
    </source>
</evidence>
<reference evidence="3 4" key="1">
    <citation type="submission" date="2018-08" db="EMBL/GenBank/DDBJ databases">
        <title>Lysobacter sp. zong2l5, whole genome shotgun sequence.</title>
        <authorList>
            <person name="Zhang X."/>
            <person name="Feng G."/>
            <person name="Zhu H."/>
        </authorList>
    </citation>
    <scope>NUCLEOTIDE SEQUENCE [LARGE SCALE GENOMIC DNA]</scope>
    <source>
        <strain evidence="4">zong2l5</strain>
    </source>
</reference>
<accession>A0A371JXS9</accession>
<dbReference type="OrthoDB" id="7063913at2"/>
<proteinExistence type="predicted"/>
<dbReference type="Gene3D" id="1.25.40.10">
    <property type="entry name" value="Tetratricopeptide repeat domain"/>
    <property type="match status" value="1"/>
</dbReference>
<dbReference type="EMBL" id="QTSU01000003">
    <property type="protein sequence ID" value="RDZ26444.1"/>
    <property type="molecule type" value="Genomic_DNA"/>
</dbReference>
<comment type="caution">
    <text evidence="3">The sequence shown here is derived from an EMBL/GenBank/DDBJ whole genome shotgun (WGS) entry which is preliminary data.</text>
</comment>
<gene>
    <name evidence="3" type="ORF">DX914_15700</name>
</gene>
<evidence type="ECO:0000313" key="3">
    <source>
        <dbReference type="EMBL" id="RDZ26444.1"/>
    </source>
</evidence>
<feature type="region of interest" description="Disordered" evidence="1">
    <location>
        <begin position="236"/>
        <end position="261"/>
    </location>
</feature>
<keyword evidence="2" id="KW-0732">Signal</keyword>
<sequence>MTILLLALLPLSIGAIAAEKRAAPPPDPTEDPLILSGGFLTHHPDLRYRLLGIEAYKDKKLEKAMKFFVRAGYYSDKASQGMVGEMLWNGEGAPKDRALAYVWMDLAAERGYRGFLLLREKYWREMSEDERARALAEGPALYAVNGDAAARERLNRELRRGRRQTTGSRTGFTGNMQIIVPGPGGSQQVISGSKFYDERYWDPEQYAQWHDQIWMKPRVGTVDIGDVEKVEEVGTRIRSAAPNIDAPEPEVPDEPAPKPTP</sequence>
<dbReference type="AlphaFoldDB" id="A0A371JXS9"/>